<organism evidence="1 3">
    <name type="scientific">Spinacia oleracea</name>
    <name type="common">Spinach</name>
    <dbReference type="NCBI Taxonomy" id="3562"/>
    <lineage>
        <taxon>Eukaryota</taxon>
        <taxon>Viridiplantae</taxon>
        <taxon>Streptophyta</taxon>
        <taxon>Embryophyta</taxon>
        <taxon>Tracheophyta</taxon>
        <taxon>Spermatophyta</taxon>
        <taxon>Magnoliopsida</taxon>
        <taxon>eudicotyledons</taxon>
        <taxon>Gunneridae</taxon>
        <taxon>Pentapetalae</taxon>
        <taxon>Caryophyllales</taxon>
        <taxon>Chenopodiaceae</taxon>
        <taxon>Chenopodioideae</taxon>
        <taxon>Anserineae</taxon>
        <taxon>Spinacia</taxon>
    </lineage>
</organism>
<evidence type="ECO:0000313" key="3">
    <source>
        <dbReference type="RefSeq" id="XP_021844026.2"/>
    </source>
</evidence>
<dbReference type="Pfam" id="PF09366">
    <property type="entry name" value="DUF1997"/>
    <property type="match status" value="1"/>
</dbReference>
<dbReference type="GeneID" id="110783943"/>
<accession>A0A9R0I7C5</accession>
<keyword evidence="1" id="KW-1185">Reference proteome</keyword>
<dbReference type="RefSeq" id="XP_021844026.2">
    <property type="nucleotide sequence ID" value="XM_021988334.2"/>
</dbReference>
<evidence type="ECO:0000313" key="2">
    <source>
        <dbReference type="RefSeq" id="XP_021844025.2"/>
    </source>
</evidence>
<proteinExistence type="predicted"/>
<reference evidence="2 3" key="2">
    <citation type="submission" date="2025-05" db="UniProtKB">
        <authorList>
            <consortium name="RefSeq"/>
        </authorList>
    </citation>
    <scope>IDENTIFICATION</scope>
    <source>
        <tissue evidence="2 3">Leaf</tissue>
    </source>
</reference>
<evidence type="ECO:0000313" key="1">
    <source>
        <dbReference type="Proteomes" id="UP000813463"/>
    </source>
</evidence>
<dbReference type="PANTHER" id="PTHR34131:SF2">
    <property type="entry name" value="FAMILY PROTEIN, PUTATIVE (DUF1997)-RELATED"/>
    <property type="match status" value="1"/>
</dbReference>
<protein>
    <submittedName>
        <fullName evidence="2 3">Uncharacterized protein isoform X1</fullName>
    </submittedName>
</protein>
<gene>
    <name evidence="2 3" type="primary">LOC110783943</name>
</gene>
<dbReference type="Proteomes" id="UP000813463">
    <property type="component" value="Chromosome 1"/>
</dbReference>
<name>A0A9R0I7C5_SPIOL</name>
<dbReference type="KEGG" id="soe:110783943"/>
<reference evidence="1" key="1">
    <citation type="journal article" date="2021" name="Nat. Commun.">
        <title>Genomic analyses provide insights into spinach domestication and the genetic basis of agronomic traits.</title>
        <authorList>
            <person name="Cai X."/>
            <person name="Sun X."/>
            <person name="Xu C."/>
            <person name="Sun H."/>
            <person name="Wang X."/>
            <person name="Ge C."/>
            <person name="Zhang Z."/>
            <person name="Wang Q."/>
            <person name="Fei Z."/>
            <person name="Jiao C."/>
            <person name="Wang Q."/>
        </authorList>
    </citation>
    <scope>NUCLEOTIDE SEQUENCE [LARGE SCALE GENOMIC DNA]</scope>
    <source>
        <strain evidence="1">cv. Varoflay</strain>
    </source>
</reference>
<dbReference type="PANTHER" id="PTHR34131">
    <property type="entry name" value="(RAP ANNOTATION RELEASE2) GALACTOSE-BINDING LIKE DOMAIN CONTAINING PROTEIN"/>
    <property type="match status" value="1"/>
</dbReference>
<dbReference type="InterPro" id="IPR018971">
    <property type="entry name" value="DUF1997"/>
</dbReference>
<dbReference type="AlphaFoldDB" id="A0A9R0I7C5"/>
<dbReference type="RefSeq" id="XP_021844025.2">
    <property type="nucleotide sequence ID" value="XM_021988333.2"/>
</dbReference>
<sequence>MLAQMQLQCCGPKLPATSFRNFPSTRKVVDIIQVSKDDSTKSNVKRALLAARKKDRIELPFRENARVGEMYHISQFFKHPMGVEAMLNINALENYVLIDVNTYRCKLPPIQLLNFEVAPVLDLEVSPASEWCTVELLSCKFEGSEIVQNQNKYFSGWLEHKSSCRTKSTMKNFISWDKTGSGSFLDVDVKLNINLEIYNQPFTLLPVSAIESPGNVVLQALLDRFVPLLLQQLLQDYDAWVKQQSKYLP</sequence>